<feature type="region of interest" description="Disordered" evidence="1">
    <location>
        <begin position="1"/>
        <end position="104"/>
    </location>
</feature>
<dbReference type="RefSeq" id="WP_109868560.1">
    <property type="nucleotide sequence ID" value="NZ_QGNA01000001.1"/>
</dbReference>
<accession>A0A317FJZ3</accession>
<evidence type="ECO:0000313" key="3">
    <source>
        <dbReference type="Proteomes" id="UP000245765"/>
    </source>
</evidence>
<feature type="compositionally biased region" description="Basic and acidic residues" evidence="1">
    <location>
        <begin position="79"/>
        <end position="104"/>
    </location>
</feature>
<dbReference type="EMBL" id="QGNA01000001">
    <property type="protein sequence ID" value="PWS37938.1"/>
    <property type="molecule type" value="Genomic_DNA"/>
</dbReference>
<sequence>MPEKHPNTKRWGGPGASHEDASKPMPDPPPAHPPGAASTSPRTSKVSGGGGERDEKHAAVDTIRSSKSNATDGDTPSGRSREYRDNRSRSDRAEDREKAEGRGE</sequence>
<evidence type="ECO:0000256" key="1">
    <source>
        <dbReference type="SAM" id="MobiDB-lite"/>
    </source>
</evidence>
<protein>
    <submittedName>
        <fullName evidence="2">Uncharacterized protein</fullName>
    </submittedName>
</protein>
<dbReference type="OrthoDB" id="7205490at2"/>
<reference evidence="3" key="1">
    <citation type="submission" date="2018-05" db="EMBL/GenBank/DDBJ databases">
        <authorList>
            <person name="Du Z."/>
            <person name="Wang X."/>
        </authorList>
    </citation>
    <scope>NUCLEOTIDE SEQUENCE [LARGE SCALE GENOMIC DNA]</scope>
    <source>
        <strain evidence="3">CQN31</strain>
    </source>
</reference>
<dbReference type="Proteomes" id="UP000245765">
    <property type="component" value="Unassembled WGS sequence"/>
</dbReference>
<feature type="compositionally biased region" description="Polar residues" evidence="1">
    <location>
        <begin position="63"/>
        <end position="78"/>
    </location>
</feature>
<name>A0A317FJZ3_9PROT</name>
<comment type="caution">
    <text evidence="2">The sequence shown here is derived from an EMBL/GenBank/DDBJ whole genome shotgun (WGS) entry which is preliminary data.</text>
</comment>
<evidence type="ECO:0000313" key="2">
    <source>
        <dbReference type="EMBL" id="PWS37938.1"/>
    </source>
</evidence>
<keyword evidence="3" id="KW-1185">Reference proteome</keyword>
<proteinExistence type="predicted"/>
<gene>
    <name evidence="2" type="ORF">DFH01_01065</name>
</gene>
<organism evidence="2 3">
    <name type="scientific">Falsiroseomonas bella</name>
    <dbReference type="NCBI Taxonomy" id="2184016"/>
    <lineage>
        <taxon>Bacteria</taxon>
        <taxon>Pseudomonadati</taxon>
        <taxon>Pseudomonadota</taxon>
        <taxon>Alphaproteobacteria</taxon>
        <taxon>Acetobacterales</taxon>
        <taxon>Roseomonadaceae</taxon>
        <taxon>Falsiroseomonas</taxon>
    </lineage>
</organism>
<dbReference type="AlphaFoldDB" id="A0A317FJZ3"/>